<dbReference type="Gene3D" id="1.10.10.10">
    <property type="entry name" value="Winged helix-like DNA-binding domain superfamily/Winged helix DNA-binding domain"/>
    <property type="match status" value="1"/>
</dbReference>
<evidence type="ECO:0000313" key="3">
    <source>
        <dbReference type="EMBL" id="GLK67607.1"/>
    </source>
</evidence>
<sequence>MAQSNLLVRGLSLCALFCDPGDRSAIERQSHRLGMAPTFHEALPSSDALLSFDLLVIDADNGTVAAPRYAIAEIARPKIALVGSEAPSRLQWALSQEVTAHLQKPIRSQGLFSTIVFARERHAQLVGAESRAQGRRFVVSAQIALIRELAIDEASSFRCLRNLAMNTHKTIEQVSVELLADPELRTRPRLQAHLDFQAPGDGRSGPSGSAVAPLRARR</sequence>
<reference evidence="3" key="2">
    <citation type="submission" date="2023-01" db="EMBL/GenBank/DDBJ databases">
        <authorList>
            <person name="Sun Q."/>
            <person name="Evtushenko L."/>
        </authorList>
    </citation>
    <scope>NUCLEOTIDE SEQUENCE</scope>
    <source>
        <strain evidence="3">VKM B-2347</strain>
    </source>
</reference>
<dbReference type="Pfam" id="PF21332">
    <property type="entry name" value="AmiR_N"/>
    <property type="match status" value="1"/>
</dbReference>
<dbReference type="GO" id="GO:0003723">
    <property type="term" value="F:RNA binding"/>
    <property type="evidence" value="ECO:0007669"/>
    <property type="project" value="InterPro"/>
</dbReference>
<dbReference type="InterPro" id="IPR005561">
    <property type="entry name" value="ANTAR"/>
</dbReference>
<dbReference type="SUPFAM" id="SSF52172">
    <property type="entry name" value="CheY-like"/>
    <property type="match status" value="1"/>
</dbReference>
<keyword evidence="4" id="KW-1185">Reference proteome</keyword>
<evidence type="ECO:0000259" key="2">
    <source>
        <dbReference type="PROSITE" id="PS50921"/>
    </source>
</evidence>
<dbReference type="Proteomes" id="UP001143372">
    <property type="component" value="Unassembled WGS sequence"/>
</dbReference>
<evidence type="ECO:0000313" key="4">
    <source>
        <dbReference type="Proteomes" id="UP001143372"/>
    </source>
</evidence>
<comment type="caution">
    <text evidence="3">The sequence shown here is derived from an EMBL/GenBank/DDBJ whole genome shotgun (WGS) entry which is preliminary data.</text>
</comment>
<name>A0A9W6IYY8_9HYPH</name>
<organism evidence="3 4">
    <name type="scientific">Hansschlegelia plantiphila</name>
    <dbReference type="NCBI Taxonomy" id="374655"/>
    <lineage>
        <taxon>Bacteria</taxon>
        <taxon>Pseudomonadati</taxon>
        <taxon>Pseudomonadota</taxon>
        <taxon>Alphaproteobacteria</taxon>
        <taxon>Hyphomicrobiales</taxon>
        <taxon>Methylopilaceae</taxon>
        <taxon>Hansschlegelia</taxon>
    </lineage>
</organism>
<gene>
    <name evidence="3" type="ORF">GCM10008179_12450</name>
</gene>
<accession>A0A9W6IYY8</accession>
<dbReference type="PROSITE" id="PS50921">
    <property type="entry name" value="ANTAR"/>
    <property type="match status" value="1"/>
</dbReference>
<dbReference type="InterPro" id="IPR049021">
    <property type="entry name" value="AmiR_N"/>
</dbReference>
<evidence type="ECO:0000256" key="1">
    <source>
        <dbReference type="SAM" id="MobiDB-lite"/>
    </source>
</evidence>
<reference evidence="3" key="1">
    <citation type="journal article" date="2014" name="Int. J. Syst. Evol. Microbiol.">
        <title>Complete genome sequence of Corynebacterium casei LMG S-19264T (=DSM 44701T), isolated from a smear-ripened cheese.</title>
        <authorList>
            <consortium name="US DOE Joint Genome Institute (JGI-PGF)"/>
            <person name="Walter F."/>
            <person name="Albersmeier A."/>
            <person name="Kalinowski J."/>
            <person name="Ruckert C."/>
        </authorList>
    </citation>
    <scope>NUCLEOTIDE SEQUENCE</scope>
    <source>
        <strain evidence="3">VKM B-2347</strain>
    </source>
</reference>
<feature type="domain" description="ANTAR" evidence="2">
    <location>
        <begin position="118"/>
        <end position="179"/>
    </location>
</feature>
<dbReference type="Gene3D" id="3.40.50.2300">
    <property type="match status" value="1"/>
</dbReference>
<dbReference type="InterPro" id="IPR011006">
    <property type="entry name" value="CheY-like_superfamily"/>
</dbReference>
<dbReference type="InterPro" id="IPR036388">
    <property type="entry name" value="WH-like_DNA-bd_sf"/>
</dbReference>
<dbReference type="AlphaFoldDB" id="A0A9W6IYY8"/>
<dbReference type="EMBL" id="BSFI01000007">
    <property type="protein sequence ID" value="GLK67607.1"/>
    <property type="molecule type" value="Genomic_DNA"/>
</dbReference>
<feature type="region of interest" description="Disordered" evidence="1">
    <location>
        <begin position="194"/>
        <end position="218"/>
    </location>
</feature>
<protein>
    <recommendedName>
        <fullName evidence="2">ANTAR domain-containing protein</fullName>
    </recommendedName>
</protein>
<proteinExistence type="predicted"/>